<organism evidence="1 2">
    <name type="scientific">Exidia glandulosa HHB12029</name>
    <dbReference type="NCBI Taxonomy" id="1314781"/>
    <lineage>
        <taxon>Eukaryota</taxon>
        <taxon>Fungi</taxon>
        <taxon>Dikarya</taxon>
        <taxon>Basidiomycota</taxon>
        <taxon>Agaricomycotina</taxon>
        <taxon>Agaricomycetes</taxon>
        <taxon>Auriculariales</taxon>
        <taxon>Exidiaceae</taxon>
        <taxon>Exidia</taxon>
    </lineage>
</organism>
<evidence type="ECO:0000313" key="1">
    <source>
        <dbReference type="EMBL" id="KZV99847.1"/>
    </source>
</evidence>
<gene>
    <name evidence="1" type="ORF">EXIGLDRAFT_205973</name>
</gene>
<dbReference type="Proteomes" id="UP000077266">
    <property type="component" value="Unassembled WGS sequence"/>
</dbReference>
<evidence type="ECO:0000313" key="2">
    <source>
        <dbReference type="Proteomes" id="UP000077266"/>
    </source>
</evidence>
<sequence>MSDLLTAVVSSILEAFEAVAQYATCDISDEADGIIGLEQQATFTRALCPPCWASGQFENICVRIRVGERGVSAAAARGNYEQPSVERH</sequence>
<protein>
    <submittedName>
        <fullName evidence="1">Uncharacterized protein</fullName>
    </submittedName>
</protein>
<keyword evidence="2" id="KW-1185">Reference proteome</keyword>
<dbReference type="EMBL" id="KV425906">
    <property type="protein sequence ID" value="KZV99847.1"/>
    <property type="molecule type" value="Genomic_DNA"/>
</dbReference>
<dbReference type="AlphaFoldDB" id="A0A165MW48"/>
<dbReference type="InParanoid" id="A0A165MW48"/>
<reference evidence="1 2" key="1">
    <citation type="journal article" date="2016" name="Mol. Biol. Evol.">
        <title>Comparative Genomics of Early-Diverging Mushroom-Forming Fungi Provides Insights into the Origins of Lignocellulose Decay Capabilities.</title>
        <authorList>
            <person name="Nagy L.G."/>
            <person name="Riley R."/>
            <person name="Tritt A."/>
            <person name="Adam C."/>
            <person name="Daum C."/>
            <person name="Floudas D."/>
            <person name="Sun H."/>
            <person name="Yadav J.S."/>
            <person name="Pangilinan J."/>
            <person name="Larsson K.H."/>
            <person name="Matsuura K."/>
            <person name="Barry K."/>
            <person name="Labutti K."/>
            <person name="Kuo R."/>
            <person name="Ohm R.A."/>
            <person name="Bhattacharya S.S."/>
            <person name="Shirouzu T."/>
            <person name="Yoshinaga Y."/>
            <person name="Martin F.M."/>
            <person name="Grigoriev I.V."/>
            <person name="Hibbett D.S."/>
        </authorList>
    </citation>
    <scope>NUCLEOTIDE SEQUENCE [LARGE SCALE GENOMIC DNA]</scope>
    <source>
        <strain evidence="1 2">HHB12029</strain>
    </source>
</reference>
<accession>A0A165MW48</accession>
<name>A0A165MW48_EXIGL</name>
<proteinExistence type="predicted"/>